<feature type="region of interest" description="Disordered" evidence="4">
    <location>
        <begin position="101"/>
        <end position="123"/>
    </location>
</feature>
<keyword evidence="7" id="KW-1185">Reference proteome</keyword>
<keyword evidence="2" id="KW-0238">DNA-binding</keyword>
<protein>
    <submittedName>
        <fullName evidence="6">ArsR/SmtB family transcription factor</fullName>
    </submittedName>
</protein>
<dbReference type="InterPro" id="IPR036388">
    <property type="entry name" value="WH-like_DNA-bd_sf"/>
</dbReference>
<proteinExistence type="predicted"/>
<reference evidence="7" key="1">
    <citation type="journal article" date="2019" name="Int. J. Syst. Evol. Microbiol.">
        <title>The Global Catalogue of Microorganisms (GCM) 10K type strain sequencing project: providing services to taxonomists for standard genome sequencing and annotation.</title>
        <authorList>
            <consortium name="The Broad Institute Genomics Platform"/>
            <consortium name="The Broad Institute Genome Sequencing Center for Infectious Disease"/>
            <person name="Wu L."/>
            <person name="Ma J."/>
        </authorList>
    </citation>
    <scope>NUCLEOTIDE SEQUENCE [LARGE SCALE GENOMIC DNA]</scope>
    <source>
        <strain evidence="7">CGMCC 4.7357</strain>
    </source>
</reference>
<evidence type="ECO:0000259" key="5">
    <source>
        <dbReference type="PROSITE" id="PS50987"/>
    </source>
</evidence>
<dbReference type="InterPro" id="IPR051081">
    <property type="entry name" value="HTH_MetalResp_TranReg"/>
</dbReference>
<evidence type="ECO:0000256" key="1">
    <source>
        <dbReference type="ARBA" id="ARBA00023015"/>
    </source>
</evidence>
<dbReference type="RefSeq" id="WP_386449147.1">
    <property type="nucleotide sequence ID" value="NZ_JBHSFH010000007.1"/>
</dbReference>
<feature type="domain" description="HTH arsR-type" evidence="5">
    <location>
        <begin position="1"/>
        <end position="94"/>
    </location>
</feature>
<accession>A0ABV9AA61</accession>
<evidence type="ECO:0000256" key="2">
    <source>
        <dbReference type="ARBA" id="ARBA00023125"/>
    </source>
</evidence>
<dbReference type="PANTHER" id="PTHR33154">
    <property type="entry name" value="TRANSCRIPTIONAL REGULATOR, ARSR FAMILY"/>
    <property type="match status" value="1"/>
</dbReference>
<dbReference type="InterPro" id="IPR036390">
    <property type="entry name" value="WH_DNA-bd_sf"/>
</dbReference>
<keyword evidence="3" id="KW-0804">Transcription</keyword>
<comment type="caution">
    <text evidence="6">The sequence shown here is derived from an EMBL/GenBank/DDBJ whole genome shotgun (WGS) entry which is preliminary data.</text>
</comment>
<dbReference type="PROSITE" id="PS50987">
    <property type="entry name" value="HTH_ARSR_2"/>
    <property type="match status" value="1"/>
</dbReference>
<dbReference type="Proteomes" id="UP001595997">
    <property type="component" value="Unassembled WGS sequence"/>
</dbReference>
<dbReference type="NCBIfam" id="NF033788">
    <property type="entry name" value="HTH_metalloreg"/>
    <property type="match status" value="1"/>
</dbReference>
<dbReference type="PRINTS" id="PR00778">
    <property type="entry name" value="HTHARSR"/>
</dbReference>
<dbReference type="PANTHER" id="PTHR33154:SF33">
    <property type="entry name" value="TRANSCRIPTIONAL REPRESSOR SDPR"/>
    <property type="match status" value="1"/>
</dbReference>
<dbReference type="Pfam" id="PF12840">
    <property type="entry name" value="HTH_20"/>
    <property type="match status" value="1"/>
</dbReference>
<sequence length="123" mass="13603">METYQVDGGRALEALGDPTRRTIFESLVAAPKPVVELAELLPVSRPAVSQHLKVLKEAGLVTGQAEGTRRVYRARPAAVAAMREYLDRMWDQALAAFAAAVEQDTEAERDARERPEPMKEQKS</sequence>
<evidence type="ECO:0000313" key="7">
    <source>
        <dbReference type="Proteomes" id="UP001595997"/>
    </source>
</evidence>
<feature type="compositionally biased region" description="Basic and acidic residues" evidence="4">
    <location>
        <begin position="106"/>
        <end position="123"/>
    </location>
</feature>
<keyword evidence="1" id="KW-0805">Transcription regulation</keyword>
<dbReference type="Gene3D" id="1.10.10.10">
    <property type="entry name" value="Winged helix-like DNA-binding domain superfamily/Winged helix DNA-binding domain"/>
    <property type="match status" value="1"/>
</dbReference>
<evidence type="ECO:0000313" key="6">
    <source>
        <dbReference type="EMBL" id="MFC4495786.1"/>
    </source>
</evidence>
<dbReference type="CDD" id="cd00090">
    <property type="entry name" value="HTH_ARSR"/>
    <property type="match status" value="1"/>
</dbReference>
<name>A0ABV9AA61_9ACTN</name>
<dbReference type="InterPro" id="IPR011991">
    <property type="entry name" value="ArsR-like_HTH"/>
</dbReference>
<gene>
    <name evidence="6" type="ORF">ACFPA8_16780</name>
</gene>
<dbReference type="InterPro" id="IPR001845">
    <property type="entry name" value="HTH_ArsR_DNA-bd_dom"/>
</dbReference>
<dbReference type="SMART" id="SM00418">
    <property type="entry name" value="HTH_ARSR"/>
    <property type="match status" value="1"/>
</dbReference>
<dbReference type="SUPFAM" id="SSF46785">
    <property type="entry name" value="Winged helix' DNA-binding domain"/>
    <property type="match status" value="1"/>
</dbReference>
<dbReference type="EMBL" id="JBHSFH010000007">
    <property type="protein sequence ID" value="MFC4495786.1"/>
    <property type="molecule type" value="Genomic_DNA"/>
</dbReference>
<evidence type="ECO:0000256" key="4">
    <source>
        <dbReference type="SAM" id="MobiDB-lite"/>
    </source>
</evidence>
<evidence type="ECO:0000256" key="3">
    <source>
        <dbReference type="ARBA" id="ARBA00023163"/>
    </source>
</evidence>
<organism evidence="6 7">
    <name type="scientific">Streptomyces ovatisporus</name>
    <dbReference type="NCBI Taxonomy" id="1128682"/>
    <lineage>
        <taxon>Bacteria</taxon>
        <taxon>Bacillati</taxon>
        <taxon>Actinomycetota</taxon>
        <taxon>Actinomycetes</taxon>
        <taxon>Kitasatosporales</taxon>
        <taxon>Streptomycetaceae</taxon>
        <taxon>Streptomyces</taxon>
    </lineage>
</organism>